<sequence length="261" mass="27744">MRMRFSGFSAFRSVSMAAMTAAIIIFGPPASAQGSWLDRGTALLEDLGGTRETPGLSTGGLSIEELGAGLREALRVGTERVVAQLGKADGYNADPAIHIPLPGQLDTVKTALGGIGMGGLLDDLELKLNRAAETAAPKAKEHLWSAIGQMSFEDAKAIYSGPEDAATRYFQEKMTAPLTEDIRPVVEGALSEAGAVQAYDTLMAQYASVPFAPDVKANLTDYAIEKGLDGLFHYIALEEAAIRQDPARRTTELLERVFGTP</sequence>
<dbReference type="InterPro" id="IPR025245">
    <property type="entry name" value="DUF4197"/>
</dbReference>
<evidence type="ECO:0000313" key="2">
    <source>
        <dbReference type="EMBL" id="VFJ75489.1"/>
    </source>
</evidence>
<evidence type="ECO:0000313" key="1">
    <source>
        <dbReference type="EMBL" id="VFJ75047.1"/>
    </source>
</evidence>
<name>A0A450TZI7_9GAMM</name>
<protein>
    <recommendedName>
        <fullName evidence="4">DUF4197 domain-containing protein</fullName>
    </recommendedName>
</protein>
<dbReference type="EMBL" id="CAADEZ010000838">
    <property type="protein sequence ID" value="VFJ75489.1"/>
    <property type="molecule type" value="Genomic_DNA"/>
</dbReference>
<dbReference type="EMBL" id="CAADFL010000824">
    <property type="protein sequence ID" value="VFK21895.1"/>
    <property type="molecule type" value="Genomic_DNA"/>
</dbReference>
<dbReference type="Pfam" id="PF13852">
    <property type="entry name" value="DUF4197"/>
    <property type="match status" value="1"/>
</dbReference>
<proteinExistence type="predicted"/>
<accession>A0A450TZI7</accession>
<dbReference type="AlphaFoldDB" id="A0A450TZI7"/>
<gene>
    <name evidence="2" type="ORF">BECKFM1743A_GA0114220_108381</name>
    <name evidence="3" type="ORF">BECKFM1743B_GA0114221_108241</name>
    <name evidence="1" type="ORF">BECKFM1743C_GA0114222_108212</name>
</gene>
<organism evidence="2">
    <name type="scientific">Candidatus Kentrum sp. FM</name>
    <dbReference type="NCBI Taxonomy" id="2126340"/>
    <lineage>
        <taxon>Bacteria</taxon>
        <taxon>Pseudomonadati</taxon>
        <taxon>Pseudomonadota</taxon>
        <taxon>Gammaproteobacteria</taxon>
        <taxon>Candidatus Kentrum</taxon>
    </lineage>
</organism>
<reference evidence="2" key="1">
    <citation type="submission" date="2019-02" db="EMBL/GenBank/DDBJ databases">
        <authorList>
            <person name="Gruber-Vodicka R. H."/>
            <person name="Seah K. B. B."/>
        </authorList>
    </citation>
    <scope>NUCLEOTIDE SEQUENCE</scope>
    <source>
        <strain evidence="2">BECK_BZ163</strain>
        <strain evidence="3">BECK_BZ164</strain>
        <strain evidence="1">BECK_BZ165</strain>
    </source>
</reference>
<evidence type="ECO:0000313" key="3">
    <source>
        <dbReference type="EMBL" id="VFK21895.1"/>
    </source>
</evidence>
<dbReference type="EMBL" id="CAADFA010000821">
    <property type="protein sequence ID" value="VFJ75047.1"/>
    <property type="molecule type" value="Genomic_DNA"/>
</dbReference>
<evidence type="ECO:0008006" key="4">
    <source>
        <dbReference type="Google" id="ProtNLM"/>
    </source>
</evidence>